<evidence type="ECO:0000313" key="3">
    <source>
        <dbReference type="Proteomes" id="UP001152747"/>
    </source>
</evidence>
<evidence type="ECO:0000256" key="1">
    <source>
        <dbReference type="SAM" id="SignalP"/>
    </source>
</evidence>
<organism evidence="2 3">
    <name type="scientific">Caenorhabditis angaria</name>
    <dbReference type="NCBI Taxonomy" id="860376"/>
    <lineage>
        <taxon>Eukaryota</taxon>
        <taxon>Metazoa</taxon>
        <taxon>Ecdysozoa</taxon>
        <taxon>Nematoda</taxon>
        <taxon>Chromadorea</taxon>
        <taxon>Rhabditida</taxon>
        <taxon>Rhabditina</taxon>
        <taxon>Rhabditomorpha</taxon>
        <taxon>Rhabditoidea</taxon>
        <taxon>Rhabditidae</taxon>
        <taxon>Peloderinae</taxon>
        <taxon>Caenorhabditis</taxon>
    </lineage>
</organism>
<name>A0A9P1IYG6_9PELO</name>
<dbReference type="EMBL" id="CANHGI010000006">
    <property type="protein sequence ID" value="CAI5454656.1"/>
    <property type="molecule type" value="Genomic_DNA"/>
</dbReference>
<dbReference type="AlphaFoldDB" id="A0A9P1IYG6"/>
<keyword evidence="3" id="KW-1185">Reference proteome</keyword>
<proteinExistence type="predicted"/>
<gene>
    <name evidence="2" type="ORF">CAMP_LOCUS17293</name>
</gene>
<keyword evidence="1" id="KW-0732">Signal</keyword>
<evidence type="ECO:0000313" key="2">
    <source>
        <dbReference type="EMBL" id="CAI5454656.1"/>
    </source>
</evidence>
<accession>A0A9P1IYG6</accession>
<comment type="caution">
    <text evidence="2">The sequence shown here is derived from an EMBL/GenBank/DDBJ whole genome shotgun (WGS) entry which is preliminary data.</text>
</comment>
<reference evidence="2" key="1">
    <citation type="submission" date="2022-11" db="EMBL/GenBank/DDBJ databases">
        <authorList>
            <person name="Kikuchi T."/>
        </authorList>
    </citation>
    <scope>NUCLEOTIDE SEQUENCE</scope>
    <source>
        <strain evidence="2">PS1010</strain>
    </source>
</reference>
<dbReference type="OrthoDB" id="5822621at2759"/>
<dbReference type="Proteomes" id="UP001152747">
    <property type="component" value="Unassembled WGS sequence"/>
</dbReference>
<protein>
    <submittedName>
        <fullName evidence="2">Uncharacterized protein</fullName>
    </submittedName>
</protein>
<sequence>MKEDVYLLILAVLILKIPIDSHSLHRGNIYGIKVQNGNRTRQVVIKPTSWIRKHKISGRKALAFAKIRSFEQRKPKICEDEKNISIVKIKRIGGGYPYGPKNGSLSENRICKMSNNFEETSIRFLMREIYKDLQKSWELGRKKSAIWCSYCRAYWKRQKSPTRVDKCCST</sequence>
<feature type="chain" id="PRO_5040203023" evidence="1">
    <location>
        <begin position="24"/>
        <end position="170"/>
    </location>
</feature>
<feature type="signal peptide" evidence="1">
    <location>
        <begin position="1"/>
        <end position="23"/>
    </location>
</feature>